<dbReference type="EMBL" id="CM001441">
    <property type="protein sequence ID" value="EHQ90054.1"/>
    <property type="molecule type" value="Genomic_DNA"/>
</dbReference>
<organism evidence="1 2">
    <name type="scientific">Desulfosporosinus youngiae DSM 17734</name>
    <dbReference type="NCBI Taxonomy" id="768710"/>
    <lineage>
        <taxon>Bacteria</taxon>
        <taxon>Bacillati</taxon>
        <taxon>Bacillota</taxon>
        <taxon>Clostridia</taxon>
        <taxon>Eubacteriales</taxon>
        <taxon>Desulfitobacteriaceae</taxon>
        <taxon>Desulfosporosinus</taxon>
    </lineage>
</organism>
<dbReference type="Gene3D" id="1.10.10.10">
    <property type="entry name" value="Winged helix-like DNA-binding domain superfamily/Winged helix DNA-binding domain"/>
    <property type="match status" value="1"/>
</dbReference>
<evidence type="ECO:0000313" key="2">
    <source>
        <dbReference type="Proteomes" id="UP000005104"/>
    </source>
</evidence>
<dbReference type="HOGENOM" id="CLU_201111_0_0_9"/>
<evidence type="ECO:0008006" key="3">
    <source>
        <dbReference type="Google" id="ProtNLM"/>
    </source>
</evidence>
<dbReference type="RefSeq" id="WP_007784265.1">
    <property type="nucleotide sequence ID" value="NZ_CM001441.1"/>
</dbReference>
<dbReference type="SUPFAM" id="SSF46785">
    <property type="entry name" value="Winged helix' DNA-binding domain"/>
    <property type="match status" value="1"/>
</dbReference>
<sequence>MARGPADPAIKAKILEYLGKVEKAKSRDVAVAIGEKKSDVDNAVKELTAEDLVEYLYITTTFICLKGKVKTPN</sequence>
<proteinExistence type="predicted"/>
<evidence type="ECO:0000313" key="1">
    <source>
        <dbReference type="EMBL" id="EHQ90054.1"/>
    </source>
</evidence>
<protein>
    <recommendedName>
        <fullName evidence="3">Transcriptional regulator</fullName>
    </recommendedName>
</protein>
<dbReference type="InterPro" id="IPR036388">
    <property type="entry name" value="WH-like_DNA-bd_sf"/>
</dbReference>
<dbReference type="AlphaFoldDB" id="H5Y519"/>
<dbReference type="STRING" id="768710.DesyoDRAFT_3009"/>
<gene>
    <name evidence="1" type="ORF">DesyoDRAFT_3009</name>
</gene>
<dbReference type="eggNOG" id="ENOG5033BFJ">
    <property type="taxonomic scope" value="Bacteria"/>
</dbReference>
<dbReference type="Proteomes" id="UP000005104">
    <property type="component" value="Chromosome"/>
</dbReference>
<name>H5Y519_9FIRM</name>
<dbReference type="InterPro" id="IPR036390">
    <property type="entry name" value="WH_DNA-bd_sf"/>
</dbReference>
<dbReference type="OrthoDB" id="3175181at2"/>
<reference evidence="1 2" key="1">
    <citation type="submission" date="2011-11" db="EMBL/GenBank/DDBJ databases">
        <title>The Noncontiguous Finished genome of Desulfosporosinus youngiae DSM 17734.</title>
        <authorList>
            <consortium name="US DOE Joint Genome Institute (JGI-PGF)"/>
            <person name="Lucas S."/>
            <person name="Han J."/>
            <person name="Lapidus A."/>
            <person name="Cheng J.-F."/>
            <person name="Goodwin L."/>
            <person name="Pitluck S."/>
            <person name="Peters L."/>
            <person name="Ovchinnikova G."/>
            <person name="Lu M."/>
            <person name="Land M.L."/>
            <person name="Hauser L."/>
            <person name="Pester M."/>
            <person name="Spring S."/>
            <person name="Ollivier B."/>
            <person name="Rattei T."/>
            <person name="Klenk H.-P."/>
            <person name="Wagner M."/>
            <person name="Loy A."/>
            <person name="Woyke T.J."/>
        </authorList>
    </citation>
    <scope>NUCLEOTIDE SEQUENCE [LARGE SCALE GENOMIC DNA]</scope>
    <source>
        <strain evidence="1 2">DSM 17734</strain>
    </source>
</reference>
<keyword evidence="2" id="KW-1185">Reference proteome</keyword>
<accession>H5Y519</accession>